<reference evidence="8 9" key="1">
    <citation type="journal article" name="Sci. Rep.">
        <title>Genome-scale phylogenetic analyses confirm Olpidium as the closest living zoosporic fungus to the non-flagellated, terrestrial fungi.</title>
        <authorList>
            <person name="Chang Y."/>
            <person name="Rochon D."/>
            <person name="Sekimoto S."/>
            <person name="Wang Y."/>
            <person name="Chovatia M."/>
            <person name="Sandor L."/>
            <person name="Salamov A."/>
            <person name="Grigoriev I.V."/>
            <person name="Stajich J.E."/>
            <person name="Spatafora J.W."/>
        </authorList>
    </citation>
    <scope>NUCLEOTIDE SEQUENCE [LARGE SCALE GENOMIC DNA]</scope>
    <source>
        <strain evidence="8">S191</strain>
    </source>
</reference>
<evidence type="ECO:0000256" key="6">
    <source>
        <dbReference type="ARBA" id="ARBA00047469"/>
    </source>
</evidence>
<evidence type="ECO:0000256" key="3">
    <source>
        <dbReference type="ARBA" id="ARBA00022741"/>
    </source>
</evidence>
<dbReference type="OrthoDB" id="10249672at2759"/>
<evidence type="ECO:0008006" key="10">
    <source>
        <dbReference type="Google" id="ProtNLM"/>
    </source>
</evidence>
<evidence type="ECO:0000313" key="8">
    <source>
        <dbReference type="EMBL" id="KAG5457494.1"/>
    </source>
</evidence>
<protein>
    <recommendedName>
        <fullName evidence="10">Leucine--tRNA ligase</fullName>
    </recommendedName>
</protein>
<organism evidence="8 9">
    <name type="scientific">Olpidium bornovanus</name>
    <dbReference type="NCBI Taxonomy" id="278681"/>
    <lineage>
        <taxon>Eukaryota</taxon>
        <taxon>Fungi</taxon>
        <taxon>Fungi incertae sedis</taxon>
        <taxon>Olpidiomycota</taxon>
        <taxon>Olpidiomycotina</taxon>
        <taxon>Olpidiomycetes</taxon>
        <taxon>Olpidiales</taxon>
        <taxon>Olpidiaceae</taxon>
        <taxon>Olpidium</taxon>
    </lineage>
</organism>
<evidence type="ECO:0000256" key="5">
    <source>
        <dbReference type="ARBA" id="ARBA00023146"/>
    </source>
</evidence>
<accession>A0A8H8DG91</accession>
<proteinExistence type="inferred from homology"/>
<dbReference type="PANTHER" id="PTHR45794">
    <property type="entry name" value="LEUCYL-TRNA SYNTHETASE"/>
    <property type="match status" value="1"/>
</dbReference>
<comment type="caution">
    <text evidence="8">The sequence shown here is derived from an EMBL/GenBank/DDBJ whole genome shotgun (WGS) entry which is preliminary data.</text>
</comment>
<keyword evidence="4" id="KW-0067">ATP-binding</keyword>
<dbReference type="SUPFAM" id="SSF52374">
    <property type="entry name" value="Nucleotidylyl transferase"/>
    <property type="match status" value="1"/>
</dbReference>
<feature type="non-terminal residue" evidence="8">
    <location>
        <position position="183"/>
    </location>
</feature>
<dbReference type="Gene3D" id="3.40.50.620">
    <property type="entry name" value="HUPs"/>
    <property type="match status" value="1"/>
</dbReference>
<keyword evidence="3" id="KW-0547">Nucleotide-binding</keyword>
<keyword evidence="5" id="KW-0030">Aminoacyl-tRNA synthetase</keyword>
<evidence type="ECO:0000313" key="9">
    <source>
        <dbReference type="Proteomes" id="UP000673691"/>
    </source>
</evidence>
<comment type="catalytic activity">
    <reaction evidence="6">
        <text>tRNA(Leu) + L-leucine + ATP = L-leucyl-tRNA(Leu) + AMP + diphosphate</text>
        <dbReference type="Rhea" id="RHEA:11688"/>
        <dbReference type="Rhea" id="RHEA-COMP:9613"/>
        <dbReference type="Rhea" id="RHEA-COMP:9622"/>
        <dbReference type="ChEBI" id="CHEBI:30616"/>
        <dbReference type="ChEBI" id="CHEBI:33019"/>
        <dbReference type="ChEBI" id="CHEBI:57427"/>
        <dbReference type="ChEBI" id="CHEBI:78442"/>
        <dbReference type="ChEBI" id="CHEBI:78494"/>
        <dbReference type="ChEBI" id="CHEBI:456215"/>
        <dbReference type="EC" id="6.1.1.4"/>
    </reaction>
</comment>
<dbReference type="EMBL" id="JAEFCI010009987">
    <property type="protein sequence ID" value="KAG5457494.1"/>
    <property type="molecule type" value="Genomic_DNA"/>
</dbReference>
<dbReference type="GO" id="GO:0006429">
    <property type="term" value="P:leucyl-tRNA aminoacylation"/>
    <property type="evidence" value="ECO:0007669"/>
    <property type="project" value="InterPro"/>
</dbReference>
<keyword evidence="9" id="KW-1185">Reference proteome</keyword>
<evidence type="ECO:0000256" key="4">
    <source>
        <dbReference type="ARBA" id="ARBA00022840"/>
    </source>
</evidence>
<dbReference type="GO" id="GO:0004823">
    <property type="term" value="F:leucine-tRNA ligase activity"/>
    <property type="evidence" value="ECO:0007669"/>
    <property type="project" value="UniProtKB-EC"/>
</dbReference>
<feature type="compositionally biased region" description="Basic residues" evidence="7">
    <location>
        <begin position="170"/>
        <end position="183"/>
    </location>
</feature>
<dbReference type="InterPro" id="IPR004493">
    <property type="entry name" value="Leu-tRNA-synth_Ia_arc/euk"/>
</dbReference>
<dbReference type="GO" id="GO:0005524">
    <property type="term" value="F:ATP binding"/>
    <property type="evidence" value="ECO:0007669"/>
    <property type="project" value="UniProtKB-KW"/>
</dbReference>
<dbReference type="PANTHER" id="PTHR45794:SF1">
    <property type="entry name" value="LEUCINE--TRNA LIGASE, CYTOPLASMIC"/>
    <property type="match status" value="1"/>
</dbReference>
<evidence type="ECO:0000256" key="1">
    <source>
        <dbReference type="ARBA" id="ARBA00005594"/>
    </source>
</evidence>
<feature type="region of interest" description="Disordered" evidence="7">
    <location>
        <begin position="162"/>
        <end position="183"/>
    </location>
</feature>
<evidence type="ECO:0000256" key="7">
    <source>
        <dbReference type="SAM" id="MobiDB-lite"/>
    </source>
</evidence>
<sequence length="183" mass="20464">MVSPACASTSVLEGRARVREGRWRTQAASLWEPLFPVAHRLALTSLSYHPQTAKRDFLKGLEAKYQAEWEREGVFHVDAPSLQDFPFGTDPNEIRKVHPKFMNTFPFPYQNGRLHLGHAFSFSKCEFATGGEALVLKREIEMFGSMFDCTDGIEDMSKLNIKEGSPAPPAHKHSKVAAKSGKS</sequence>
<evidence type="ECO:0000256" key="2">
    <source>
        <dbReference type="ARBA" id="ARBA00022598"/>
    </source>
</evidence>
<gene>
    <name evidence="8" type="ORF">BJ554DRAFT_2468</name>
</gene>
<dbReference type="PROSITE" id="PS00178">
    <property type="entry name" value="AA_TRNA_LIGASE_I"/>
    <property type="match status" value="1"/>
</dbReference>
<dbReference type="InterPro" id="IPR001412">
    <property type="entry name" value="aa-tRNA-synth_I_CS"/>
</dbReference>
<dbReference type="InterPro" id="IPR014729">
    <property type="entry name" value="Rossmann-like_a/b/a_fold"/>
</dbReference>
<dbReference type="Proteomes" id="UP000673691">
    <property type="component" value="Unassembled WGS sequence"/>
</dbReference>
<comment type="similarity">
    <text evidence="1">Belongs to the class-I aminoacyl-tRNA synthetase family.</text>
</comment>
<keyword evidence="2" id="KW-0436">Ligase</keyword>
<name>A0A8H8DG91_9FUNG</name>
<dbReference type="AlphaFoldDB" id="A0A8H8DG91"/>